<dbReference type="EMBL" id="CP143423">
    <property type="protein sequence ID" value="WVX48146.1"/>
    <property type="molecule type" value="Genomic_DNA"/>
</dbReference>
<dbReference type="Proteomes" id="UP001318682">
    <property type="component" value="Chromosome"/>
</dbReference>
<proteinExistence type="predicted"/>
<dbReference type="RefSeq" id="WP_187428676.1">
    <property type="nucleotide sequence ID" value="NZ_CP143423.1"/>
</dbReference>
<accession>A0ABZ2BS51</accession>
<organism evidence="1 2">
    <name type="scientific">Roseobacter fucihabitans</name>
    <dbReference type="NCBI Taxonomy" id="1537242"/>
    <lineage>
        <taxon>Bacteria</taxon>
        <taxon>Pseudomonadati</taxon>
        <taxon>Pseudomonadota</taxon>
        <taxon>Alphaproteobacteria</taxon>
        <taxon>Rhodobacterales</taxon>
        <taxon>Roseobacteraceae</taxon>
        <taxon>Roseobacter</taxon>
    </lineage>
</organism>
<evidence type="ECO:0000313" key="1">
    <source>
        <dbReference type="EMBL" id="WVX48146.1"/>
    </source>
</evidence>
<gene>
    <name evidence="1" type="ORF">ROLI_012240</name>
</gene>
<reference evidence="2" key="1">
    <citation type="submission" date="2024-01" db="EMBL/GenBank/DDBJ databases">
        <title>Roseobacter fucihabitans sp. nov., isolated from the brown alga Fucus spiralis.</title>
        <authorList>
            <person name="Hahnke S."/>
            <person name="Berger M."/>
            <person name="Schlingloff A."/>
            <person name="Athale I."/>
            <person name="Neumann-Schaal M."/>
            <person name="Adenaya A."/>
            <person name="Poehlein A."/>
            <person name="Daniel R."/>
            <person name="Pertersen J."/>
            <person name="Brinkhoff T."/>
        </authorList>
    </citation>
    <scope>NUCLEOTIDE SEQUENCE [LARGE SCALE GENOMIC DNA]</scope>
    <source>
        <strain evidence="2">B14</strain>
    </source>
</reference>
<keyword evidence="2" id="KW-1185">Reference proteome</keyword>
<evidence type="ECO:0000313" key="2">
    <source>
        <dbReference type="Proteomes" id="UP001318682"/>
    </source>
</evidence>
<protein>
    <submittedName>
        <fullName evidence="1">Uncharacterized protein</fullName>
    </submittedName>
</protein>
<sequence length="109" mass="11931">MNKPKFNSIGVQYQILRKGAERPEDWGSSHGFEVDSLADLAGLPNVGDFVSLNALKSSEGGDSYHGKVRSKLFRQFTIMDESGLTAELGIGVTVVVEETDDDWGKLIKE</sequence>
<name>A0ABZ2BS51_9RHOB</name>